<reference evidence="8" key="2">
    <citation type="submission" date="2015-06" db="UniProtKB">
        <authorList>
            <consortium name="EnsemblMetazoa"/>
        </authorList>
    </citation>
    <scope>IDENTIFICATION</scope>
</reference>
<dbReference type="PANTHER" id="PTHR42985:SF5">
    <property type="entry name" value="FI02094P-RELATED"/>
    <property type="match status" value="1"/>
</dbReference>
<accession>T1GXU6</accession>
<keyword evidence="2" id="KW-0813">Transport</keyword>
<dbReference type="InterPro" id="IPR038377">
    <property type="entry name" value="Na/Glc_symporter_sf"/>
</dbReference>
<dbReference type="STRING" id="36166.T1GXU6"/>
<evidence type="ECO:0000256" key="4">
    <source>
        <dbReference type="ARBA" id="ARBA00023053"/>
    </source>
</evidence>
<dbReference type="InterPro" id="IPR051163">
    <property type="entry name" value="Sodium:Solute_Symporter_SSF"/>
</dbReference>
<keyword evidence="7" id="KW-1133">Transmembrane helix</keyword>
<keyword evidence="3" id="KW-1003">Cell membrane</keyword>
<dbReference type="AlphaFoldDB" id="T1GXU6"/>
<dbReference type="HOGENOM" id="CLU_2229852_0_0_1"/>
<evidence type="ECO:0000256" key="3">
    <source>
        <dbReference type="ARBA" id="ARBA00022475"/>
    </source>
</evidence>
<dbReference type="EMBL" id="CAQQ02099810">
    <property type="status" value="NOT_ANNOTATED_CDS"/>
    <property type="molecule type" value="Genomic_DNA"/>
</dbReference>
<dbReference type="EnsemblMetazoa" id="MESCA008655-RA">
    <property type="protein sequence ID" value="MESCA008655-PA"/>
    <property type="gene ID" value="MESCA008655"/>
</dbReference>
<proteinExistence type="predicted"/>
<dbReference type="GO" id="GO:0015293">
    <property type="term" value="F:symporter activity"/>
    <property type="evidence" value="ECO:0007669"/>
    <property type="project" value="TreeGrafter"/>
</dbReference>
<sequence>MDPNLLPSFMRKFTTSKEYLSVRPDIKERSRIIHAFEIKENLSNKINQYFDLRFGRSLRLFGSVMFFGNMITWLPITAYVPALTFNQVTGINVHVITPVVCAICTF</sequence>
<keyword evidence="9" id="KW-1185">Reference proteome</keyword>
<protein>
    <submittedName>
        <fullName evidence="8">Uncharacterized protein</fullName>
    </submittedName>
</protein>
<evidence type="ECO:0000256" key="5">
    <source>
        <dbReference type="ARBA" id="ARBA00023065"/>
    </source>
</evidence>
<keyword evidence="6" id="KW-0739">Sodium transport</keyword>
<evidence type="ECO:0000256" key="6">
    <source>
        <dbReference type="ARBA" id="ARBA00023201"/>
    </source>
</evidence>
<keyword evidence="7" id="KW-0812">Transmembrane</keyword>
<dbReference type="PANTHER" id="PTHR42985">
    <property type="entry name" value="SODIUM-COUPLED MONOCARBOXYLATE TRANSPORTER"/>
    <property type="match status" value="1"/>
</dbReference>
<evidence type="ECO:0000256" key="2">
    <source>
        <dbReference type="ARBA" id="ARBA00022448"/>
    </source>
</evidence>
<dbReference type="GO" id="GO:0006814">
    <property type="term" value="P:sodium ion transport"/>
    <property type="evidence" value="ECO:0007669"/>
    <property type="project" value="UniProtKB-KW"/>
</dbReference>
<keyword evidence="7" id="KW-0472">Membrane</keyword>
<evidence type="ECO:0000313" key="9">
    <source>
        <dbReference type="Proteomes" id="UP000015102"/>
    </source>
</evidence>
<organism evidence="8 9">
    <name type="scientific">Megaselia scalaris</name>
    <name type="common">Humpbacked fly</name>
    <name type="synonym">Phora scalaris</name>
    <dbReference type="NCBI Taxonomy" id="36166"/>
    <lineage>
        <taxon>Eukaryota</taxon>
        <taxon>Metazoa</taxon>
        <taxon>Ecdysozoa</taxon>
        <taxon>Arthropoda</taxon>
        <taxon>Hexapoda</taxon>
        <taxon>Insecta</taxon>
        <taxon>Pterygota</taxon>
        <taxon>Neoptera</taxon>
        <taxon>Endopterygota</taxon>
        <taxon>Diptera</taxon>
        <taxon>Brachycera</taxon>
        <taxon>Muscomorpha</taxon>
        <taxon>Platypezoidea</taxon>
        <taxon>Phoridae</taxon>
        <taxon>Megaseliini</taxon>
        <taxon>Megaselia</taxon>
    </lineage>
</organism>
<evidence type="ECO:0000256" key="7">
    <source>
        <dbReference type="SAM" id="Phobius"/>
    </source>
</evidence>
<name>T1GXU6_MEGSC</name>
<evidence type="ECO:0000256" key="1">
    <source>
        <dbReference type="ARBA" id="ARBA00004651"/>
    </source>
</evidence>
<comment type="subcellular location">
    <subcellularLocation>
        <location evidence="1">Cell membrane</location>
        <topology evidence="1">Multi-pass membrane protein</topology>
    </subcellularLocation>
</comment>
<keyword evidence="5" id="KW-0406">Ion transport</keyword>
<keyword evidence="4" id="KW-0915">Sodium</keyword>
<dbReference type="GO" id="GO:0005886">
    <property type="term" value="C:plasma membrane"/>
    <property type="evidence" value="ECO:0007669"/>
    <property type="project" value="UniProtKB-SubCell"/>
</dbReference>
<dbReference type="Gene3D" id="1.20.1730.10">
    <property type="entry name" value="Sodium/glucose cotransporter"/>
    <property type="match status" value="1"/>
</dbReference>
<reference evidence="9" key="1">
    <citation type="submission" date="2013-02" db="EMBL/GenBank/DDBJ databases">
        <authorList>
            <person name="Hughes D."/>
        </authorList>
    </citation>
    <scope>NUCLEOTIDE SEQUENCE</scope>
    <source>
        <strain>Durham</strain>
        <strain evidence="9">NC isolate 2 -- Noor lab</strain>
    </source>
</reference>
<dbReference type="Proteomes" id="UP000015102">
    <property type="component" value="Unassembled WGS sequence"/>
</dbReference>
<evidence type="ECO:0000313" key="8">
    <source>
        <dbReference type="EnsemblMetazoa" id="MESCA008655-PA"/>
    </source>
</evidence>
<feature type="transmembrane region" description="Helical" evidence="7">
    <location>
        <begin position="60"/>
        <end position="80"/>
    </location>
</feature>